<dbReference type="InterPro" id="IPR050447">
    <property type="entry name" value="Erg6_SMT_methyltransf"/>
</dbReference>
<comment type="caution">
    <text evidence="3">The sequence shown here is derived from an EMBL/GenBank/DDBJ whole genome shotgun (WGS) entry which is preliminary data.</text>
</comment>
<sequence length="255" mass="29698">MMSLLQRIKNKIKLKSHAGSVYHCPFCGYNSRDLEVVGHDIPVLREKQVIGGGRRAAGCYQCHSRDRERLLYAFFIEELKLPENKKISILHIAPEPKLSKVLLANNFKEYICGDLFTEGYDYPEYVQNMNVMDIPFQDHHFDYAICNHVLEHIPEDTKAMKELYRILKPGGKAVLQVPISKNNQKTHEDFTIADQNKREELFGQFDHVRIYGQDYIERLKSVGFTVHRVNISEKYKTFGLNPEEDIFFCEKPVSQ</sequence>
<protein>
    <submittedName>
        <fullName evidence="3">Methyltransferase domain-containing protein</fullName>
    </submittedName>
</protein>
<dbReference type="InterPro" id="IPR013216">
    <property type="entry name" value="Methyltransf_11"/>
</dbReference>
<organism evidence="3 4">
    <name type="scientific">Chryseobacterium gilvum</name>
    <dbReference type="NCBI Taxonomy" id="2976534"/>
    <lineage>
        <taxon>Bacteria</taxon>
        <taxon>Pseudomonadati</taxon>
        <taxon>Bacteroidota</taxon>
        <taxon>Flavobacteriia</taxon>
        <taxon>Flavobacteriales</taxon>
        <taxon>Weeksellaceae</taxon>
        <taxon>Chryseobacterium group</taxon>
        <taxon>Chryseobacterium</taxon>
    </lineage>
</organism>
<evidence type="ECO:0000313" key="3">
    <source>
        <dbReference type="EMBL" id="MCU7614256.1"/>
    </source>
</evidence>
<keyword evidence="4" id="KW-1185">Reference proteome</keyword>
<evidence type="ECO:0000256" key="1">
    <source>
        <dbReference type="ARBA" id="ARBA00022679"/>
    </source>
</evidence>
<keyword evidence="1" id="KW-0808">Transferase</keyword>
<feature type="domain" description="Methyltransferase type 11" evidence="2">
    <location>
        <begin position="126"/>
        <end position="174"/>
    </location>
</feature>
<reference evidence="4" key="1">
    <citation type="submission" date="2023-07" db="EMBL/GenBank/DDBJ databases">
        <title>Chryseobacterium sp. GMJ5 Genome sequencing and assembly.</title>
        <authorList>
            <person name="Jung Y."/>
        </authorList>
    </citation>
    <scope>NUCLEOTIDE SEQUENCE [LARGE SCALE GENOMIC DNA]</scope>
    <source>
        <strain evidence="4">GMJ5</strain>
    </source>
</reference>
<gene>
    <name evidence="3" type="ORF">N0B16_07390</name>
</gene>
<proteinExistence type="predicted"/>
<dbReference type="CDD" id="cd02440">
    <property type="entry name" value="AdoMet_MTases"/>
    <property type="match status" value="1"/>
</dbReference>
<evidence type="ECO:0000313" key="4">
    <source>
        <dbReference type="Proteomes" id="UP001208114"/>
    </source>
</evidence>
<dbReference type="Proteomes" id="UP001208114">
    <property type="component" value="Unassembled WGS sequence"/>
</dbReference>
<dbReference type="SUPFAM" id="SSF53335">
    <property type="entry name" value="S-adenosyl-L-methionine-dependent methyltransferases"/>
    <property type="match status" value="1"/>
</dbReference>
<keyword evidence="3" id="KW-0489">Methyltransferase</keyword>
<dbReference type="Gene3D" id="3.40.50.150">
    <property type="entry name" value="Vaccinia Virus protein VP39"/>
    <property type="match status" value="1"/>
</dbReference>
<dbReference type="EMBL" id="JAOTEN010000002">
    <property type="protein sequence ID" value="MCU7614256.1"/>
    <property type="molecule type" value="Genomic_DNA"/>
</dbReference>
<name>A0ABT2VWI9_9FLAO</name>
<dbReference type="PANTHER" id="PTHR44068">
    <property type="entry name" value="ZGC:194242"/>
    <property type="match status" value="1"/>
</dbReference>
<dbReference type="InterPro" id="IPR029063">
    <property type="entry name" value="SAM-dependent_MTases_sf"/>
</dbReference>
<dbReference type="GO" id="GO:0008168">
    <property type="term" value="F:methyltransferase activity"/>
    <property type="evidence" value="ECO:0007669"/>
    <property type="project" value="UniProtKB-KW"/>
</dbReference>
<accession>A0ABT2VWI9</accession>
<dbReference type="RefSeq" id="WP_262990148.1">
    <property type="nucleotide sequence ID" value="NZ_JAOTEN010000002.1"/>
</dbReference>
<dbReference type="PANTHER" id="PTHR44068:SF11">
    <property type="entry name" value="GERANYL DIPHOSPHATE 2-C-METHYLTRANSFERASE"/>
    <property type="match status" value="1"/>
</dbReference>
<dbReference type="GO" id="GO:0032259">
    <property type="term" value="P:methylation"/>
    <property type="evidence" value="ECO:0007669"/>
    <property type="project" value="UniProtKB-KW"/>
</dbReference>
<dbReference type="Pfam" id="PF08241">
    <property type="entry name" value="Methyltransf_11"/>
    <property type="match status" value="1"/>
</dbReference>
<evidence type="ECO:0000259" key="2">
    <source>
        <dbReference type="Pfam" id="PF08241"/>
    </source>
</evidence>